<sequence length="97" mass="11166">MVTPSMDTRNPKGVTAYRGINKHERSHLQRSHQCVAGLFGRNRISDRELLHSGRLRGARRVARYEIALSNRRKVAHYPSGFKPEKLKYSYLKCANAE</sequence>
<name>A0A4C1V6L2_EUMVA</name>
<evidence type="ECO:0000313" key="1">
    <source>
        <dbReference type="EMBL" id="GBP34046.1"/>
    </source>
</evidence>
<evidence type="ECO:0000313" key="2">
    <source>
        <dbReference type="Proteomes" id="UP000299102"/>
    </source>
</evidence>
<comment type="caution">
    <text evidence="1">The sequence shown here is derived from an EMBL/GenBank/DDBJ whole genome shotgun (WGS) entry which is preliminary data.</text>
</comment>
<dbReference type="AlphaFoldDB" id="A0A4C1V6L2"/>
<dbReference type="EMBL" id="BGZK01000283">
    <property type="protein sequence ID" value="GBP34046.1"/>
    <property type="molecule type" value="Genomic_DNA"/>
</dbReference>
<gene>
    <name evidence="1" type="ORF">EVAR_94059_1</name>
</gene>
<reference evidence="1 2" key="1">
    <citation type="journal article" date="2019" name="Commun. Biol.">
        <title>The bagworm genome reveals a unique fibroin gene that provides high tensile strength.</title>
        <authorList>
            <person name="Kono N."/>
            <person name="Nakamura H."/>
            <person name="Ohtoshi R."/>
            <person name="Tomita M."/>
            <person name="Numata K."/>
            <person name="Arakawa K."/>
        </authorList>
    </citation>
    <scope>NUCLEOTIDE SEQUENCE [LARGE SCALE GENOMIC DNA]</scope>
</reference>
<protein>
    <submittedName>
        <fullName evidence="1">Uncharacterized protein</fullName>
    </submittedName>
</protein>
<proteinExistence type="predicted"/>
<accession>A0A4C1V6L2</accession>
<dbReference type="Proteomes" id="UP000299102">
    <property type="component" value="Unassembled WGS sequence"/>
</dbReference>
<organism evidence="1 2">
    <name type="scientific">Eumeta variegata</name>
    <name type="common">Bagworm moth</name>
    <name type="synonym">Eumeta japonica</name>
    <dbReference type="NCBI Taxonomy" id="151549"/>
    <lineage>
        <taxon>Eukaryota</taxon>
        <taxon>Metazoa</taxon>
        <taxon>Ecdysozoa</taxon>
        <taxon>Arthropoda</taxon>
        <taxon>Hexapoda</taxon>
        <taxon>Insecta</taxon>
        <taxon>Pterygota</taxon>
        <taxon>Neoptera</taxon>
        <taxon>Endopterygota</taxon>
        <taxon>Lepidoptera</taxon>
        <taxon>Glossata</taxon>
        <taxon>Ditrysia</taxon>
        <taxon>Tineoidea</taxon>
        <taxon>Psychidae</taxon>
        <taxon>Oiketicinae</taxon>
        <taxon>Eumeta</taxon>
    </lineage>
</organism>
<keyword evidence="2" id="KW-1185">Reference proteome</keyword>